<evidence type="ECO:0000313" key="9">
    <source>
        <dbReference type="Proteomes" id="UP000231192"/>
    </source>
</evidence>
<dbReference type="Gene3D" id="3.30.230.10">
    <property type="match status" value="1"/>
</dbReference>
<proteinExistence type="inferred from homology"/>
<dbReference type="Proteomes" id="UP000231192">
    <property type="component" value="Unassembled WGS sequence"/>
</dbReference>
<evidence type="ECO:0000256" key="2">
    <source>
        <dbReference type="ARBA" id="ARBA00022980"/>
    </source>
</evidence>
<dbReference type="PANTHER" id="PTHR21569">
    <property type="entry name" value="RIBOSOMAL PROTEIN S9"/>
    <property type="match status" value="1"/>
</dbReference>
<gene>
    <name evidence="5" type="primary">rpsI</name>
    <name evidence="8" type="ORF">COU18_02665</name>
</gene>
<reference evidence="9" key="1">
    <citation type="submission" date="2017-09" db="EMBL/GenBank/DDBJ databases">
        <title>Depth-based differentiation of microbial function through sediment-hosted aquifers and enrichment of novel symbionts in the deep terrestrial subsurface.</title>
        <authorList>
            <person name="Probst A.J."/>
            <person name="Ladd B."/>
            <person name="Jarett J.K."/>
            <person name="Geller-Mcgrath D.E."/>
            <person name="Sieber C.M.K."/>
            <person name="Emerson J.B."/>
            <person name="Anantharaman K."/>
            <person name="Thomas B.C."/>
            <person name="Malmstrom R."/>
            <person name="Stieglmeier M."/>
            <person name="Klingl A."/>
            <person name="Woyke T."/>
            <person name="Ryan C.M."/>
            <person name="Banfield J.F."/>
        </authorList>
    </citation>
    <scope>NUCLEOTIDE SEQUENCE [LARGE SCALE GENOMIC DNA]</scope>
</reference>
<feature type="region of interest" description="Disordered" evidence="7">
    <location>
        <begin position="1"/>
        <end position="20"/>
    </location>
</feature>
<evidence type="ECO:0000256" key="1">
    <source>
        <dbReference type="ARBA" id="ARBA00005251"/>
    </source>
</evidence>
<evidence type="ECO:0000256" key="3">
    <source>
        <dbReference type="ARBA" id="ARBA00023274"/>
    </source>
</evidence>
<evidence type="ECO:0000256" key="5">
    <source>
        <dbReference type="HAMAP-Rule" id="MF_00532"/>
    </source>
</evidence>
<dbReference type="SUPFAM" id="SSF54211">
    <property type="entry name" value="Ribosomal protein S5 domain 2-like"/>
    <property type="match status" value="1"/>
</dbReference>
<dbReference type="GO" id="GO:0003723">
    <property type="term" value="F:RNA binding"/>
    <property type="evidence" value="ECO:0007669"/>
    <property type="project" value="TreeGrafter"/>
</dbReference>
<keyword evidence="2 5" id="KW-0689">Ribosomal protein</keyword>
<dbReference type="InterPro" id="IPR023035">
    <property type="entry name" value="Ribosomal_uS9_bac/plastid"/>
</dbReference>
<dbReference type="InterPro" id="IPR000754">
    <property type="entry name" value="Ribosomal_uS9"/>
</dbReference>
<keyword evidence="3 5" id="KW-0687">Ribonucleoprotein</keyword>
<evidence type="ECO:0000256" key="7">
    <source>
        <dbReference type="SAM" id="MobiDB-lite"/>
    </source>
</evidence>
<comment type="caution">
    <text evidence="8">The sequence shown here is derived from an EMBL/GenBank/DDBJ whole genome shotgun (WGS) entry which is preliminary data.</text>
</comment>
<evidence type="ECO:0000256" key="4">
    <source>
        <dbReference type="ARBA" id="ARBA00035259"/>
    </source>
</evidence>
<dbReference type="PROSITE" id="PS00360">
    <property type="entry name" value="RIBOSOMAL_S9"/>
    <property type="match status" value="1"/>
</dbReference>
<protein>
    <recommendedName>
        <fullName evidence="4 5">Small ribosomal subunit protein uS9</fullName>
    </recommendedName>
</protein>
<dbReference type="GO" id="GO:0022627">
    <property type="term" value="C:cytosolic small ribosomal subunit"/>
    <property type="evidence" value="ECO:0007669"/>
    <property type="project" value="TreeGrafter"/>
</dbReference>
<dbReference type="InterPro" id="IPR020568">
    <property type="entry name" value="Ribosomal_Su5_D2-typ_SF"/>
</dbReference>
<name>A0A2H0UAW5_9BACT</name>
<dbReference type="InterPro" id="IPR014721">
    <property type="entry name" value="Ribsml_uS5_D2-typ_fold_subgr"/>
</dbReference>
<evidence type="ECO:0000256" key="6">
    <source>
        <dbReference type="RuleBase" id="RU003815"/>
    </source>
</evidence>
<dbReference type="InterPro" id="IPR020574">
    <property type="entry name" value="Ribosomal_uS9_CS"/>
</dbReference>
<dbReference type="PANTHER" id="PTHR21569:SF1">
    <property type="entry name" value="SMALL RIBOSOMAL SUBUNIT PROTEIN US9M"/>
    <property type="match status" value="1"/>
</dbReference>
<feature type="compositionally biased region" description="Basic residues" evidence="7">
    <location>
        <begin position="114"/>
        <end position="133"/>
    </location>
</feature>
<organism evidence="8 9">
    <name type="scientific">Candidatus Kaiserbacteria bacterium CG10_big_fil_rev_8_21_14_0_10_51_14</name>
    <dbReference type="NCBI Taxonomy" id="1974610"/>
    <lineage>
        <taxon>Bacteria</taxon>
        <taxon>Candidatus Kaiseribacteriota</taxon>
    </lineage>
</organism>
<dbReference type="GO" id="GO:0006412">
    <property type="term" value="P:translation"/>
    <property type="evidence" value="ECO:0007669"/>
    <property type="project" value="UniProtKB-UniRule"/>
</dbReference>
<dbReference type="GO" id="GO:0003735">
    <property type="term" value="F:structural constituent of ribosome"/>
    <property type="evidence" value="ECO:0007669"/>
    <property type="project" value="InterPro"/>
</dbReference>
<sequence>MSAKSTKGYTEGIGRRKTATARVRITESKSASMVVNGKTAEEYFPLAQMVKTAYAPLQLLGATYAVSAKVNGGGHKAQAEAVRHGLSRAITELVPGSRKDLKVRGFLKRDPRAKERKKFGLKAARRAPQWSKR</sequence>
<evidence type="ECO:0000313" key="8">
    <source>
        <dbReference type="EMBL" id="PIR83563.1"/>
    </source>
</evidence>
<dbReference type="NCBIfam" id="NF001099">
    <property type="entry name" value="PRK00132.1"/>
    <property type="match status" value="1"/>
</dbReference>
<dbReference type="EMBL" id="PFBK01000008">
    <property type="protein sequence ID" value="PIR83563.1"/>
    <property type="molecule type" value="Genomic_DNA"/>
</dbReference>
<comment type="similarity">
    <text evidence="1 5 6">Belongs to the universal ribosomal protein uS9 family.</text>
</comment>
<accession>A0A2H0UAW5</accession>
<feature type="region of interest" description="Disordered" evidence="7">
    <location>
        <begin position="112"/>
        <end position="133"/>
    </location>
</feature>
<dbReference type="Pfam" id="PF00380">
    <property type="entry name" value="Ribosomal_S9"/>
    <property type="match status" value="1"/>
</dbReference>
<dbReference type="HAMAP" id="MF_00532_B">
    <property type="entry name" value="Ribosomal_uS9_B"/>
    <property type="match status" value="1"/>
</dbReference>
<dbReference type="AlphaFoldDB" id="A0A2H0UAW5"/>